<proteinExistence type="predicted"/>
<name>A0A0K2Y8U2_HELHE</name>
<sequence>MYKPTRCQMLLSSLFFVLFVITALALLSTSFSHSFAQFFSILNKGFYRPLIWGFYLCGAALSLVYLLRSLWHKEEHVRAKFIALASGALFIGLCLHPPSPSPLEGFLLSLFFFITFGVLGLGRFLLKWQDSQTARSLLFFAPSLNTCLFFLFASSLQSYLLTLNWLTCGDFALFCLWLAGLLFVLSQCPHYFGLYEYTNLWVLGAGILIFLLSAPTLFQVERFNEARLSFYVLGVLSWLAEWMLRPKSV</sequence>
<dbReference type="EMBL" id="CDMK01000002">
    <property type="protein sequence ID" value="CRI34562.1"/>
    <property type="molecule type" value="Genomic_DNA"/>
</dbReference>
<protein>
    <submittedName>
        <fullName evidence="1">Putative</fullName>
    </submittedName>
</protein>
<gene>
    <name evidence="1" type="ORF">HHE01_03630</name>
</gene>
<keyword evidence="2" id="KW-1185">Reference proteome</keyword>
<evidence type="ECO:0000313" key="1">
    <source>
        <dbReference type="EMBL" id="CRI34562.1"/>
    </source>
</evidence>
<organism evidence="1 2">
    <name type="scientific">Helicobacter heilmannii</name>
    <dbReference type="NCBI Taxonomy" id="35817"/>
    <lineage>
        <taxon>Bacteria</taxon>
        <taxon>Pseudomonadati</taxon>
        <taxon>Campylobacterota</taxon>
        <taxon>Epsilonproteobacteria</taxon>
        <taxon>Campylobacterales</taxon>
        <taxon>Helicobacteraceae</taxon>
        <taxon>Helicobacter</taxon>
    </lineage>
</organism>
<accession>A0A0K2Y8U2</accession>
<dbReference type="AlphaFoldDB" id="A0A0K2Y8U2"/>
<dbReference type="Proteomes" id="UP000046090">
    <property type="component" value="Unassembled WGS sequence"/>
</dbReference>
<dbReference type="RefSeq" id="WP_015106864.1">
    <property type="nucleotide sequence ID" value="NZ_AP026684.1"/>
</dbReference>
<reference evidence="2" key="1">
    <citation type="submission" date="2014-12" db="EMBL/GenBank/DDBJ databases">
        <authorList>
            <person name="Smet A."/>
        </authorList>
    </citation>
    <scope>NUCLEOTIDE SEQUENCE [LARGE SCALE GENOMIC DNA]</scope>
</reference>
<evidence type="ECO:0000313" key="2">
    <source>
        <dbReference type="Proteomes" id="UP000046090"/>
    </source>
</evidence>
<dbReference type="GeneID" id="76197100"/>